<accession>A0A2N3Y6M0</accession>
<dbReference type="InterPro" id="IPR006680">
    <property type="entry name" value="Amidohydro-rel"/>
</dbReference>
<dbReference type="GO" id="GO:0005737">
    <property type="term" value="C:cytoplasm"/>
    <property type="evidence" value="ECO:0007669"/>
    <property type="project" value="TreeGrafter"/>
</dbReference>
<keyword evidence="1" id="KW-0456">Lyase</keyword>
<proteinExistence type="predicted"/>
<dbReference type="GO" id="GO:0016831">
    <property type="term" value="F:carboxy-lyase activity"/>
    <property type="evidence" value="ECO:0007669"/>
    <property type="project" value="InterPro"/>
</dbReference>
<organism evidence="3 4">
    <name type="scientific">Saccharopolyspora spinosa</name>
    <dbReference type="NCBI Taxonomy" id="60894"/>
    <lineage>
        <taxon>Bacteria</taxon>
        <taxon>Bacillati</taxon>
        <taxon>Actinomycetota</taxon>
        <taxon>Actinomycetes</taxon>
        <taxon>Pseudonocardiales</taxon>
        <taxon>Pseudonocardiaceae</taxon>
        <taxon>Saccharopolyspora</taxon>
    </lineage>
</organism>
<dbReference type="EMBL" id="PJNB01000001">
    <property type="protein sequence ID" value="PKW18579.1"/>
    <property type="molecule type" value="Genomic_DNA"/>
</dbReference>
<name>A0A2N3Y6M0_SACSN</name>
<evidence type="ECO:0000313" key="3">
    <source>
        <dbReference type="EMBL" id="PKW18579.1"/>
    </source>
</evidence>
<dbReference type="InterPro" id="IPR032465">
    <property type="entry name" value="ACMSD"/>
</dbReference>
<dbReference type="RefSeq" id="WP_010309996.1">
    <property type="nucleotide sequence ID" value="NZ_CP061007.1"/>
</dbReference>
<dbReference type="GO" id="GO:0016787">
    <property type="term" value="F:hydrolase activity"/>
    <property type="evidence" value="ECO:0007669"/>
    <property type="project" value="UniProtKB-KW"/>
</dbReference>
<evidence type="ECO:0000259" key="2">
    <source>
        <dbReference type="Pfam" id="PF04909"/>
    </source>
</evidence>
<dbReference type="GO" id="GO:0019748">
    <property type="term" value="P:secondary metabolic process"/>
    <property type="evidence" value="ECO:0007669"/>
    <property type="project" value="TreeGrafter"/>
</dbReference>
<gene>
    <name evidence="3" type="ORF">A8926_6678</name>
</gene>
<keyword evidence="4" id="KW-1185">Reference proteome</keyword>
<dbReference type="PANTHER" id="PTHR21240:SF28">
    <property type="entry name" value="ISO-OROTATE DECARBOXYLASE (EUROFUNG)"/>
    <property type="match status" value="1"/>
</dbReference>
<feature type="domain" description="Amidohydrolase-related" evidence="2">
    <location>
        <begin position="76"/>
        <end position="300"/>
    </location>
</feature>
<evidence type="ECO:0000313" key="4">
    <source>
        <dbReference type="Proteomes" id="UP000233786"/>
    </source>
</evidence>
<dbReference type="AlphaFoldDB" id="A0A2N3Y6M0"/>
<dbReference type="Proteomes" id="UP000233786">
    <property type="component" value="Unassembled WGS sequence"/>
</dbReference>
<evidence type="ECO:0000256" key="1">
    <source>
        <dbReference type="ARBA" id="ARBA00023239"/>
    </source>
</evidence>
<dbReference type="OrthoDB" id="8673349at2"/>
<dbReference type="InterPro" id="IPR032466">
    <property type="entry name" value="Metal_Hydrolase"/>
</dbReference>
<sequence length="335" mass="36921">MIVDCDRHAAVHRYTDLFPYMTHDWRRHFERDEWLSSVNLGLNHVRVAEQFRHDEPEPYVPSGDEFALVLPHQGLAVNGWADRVAARTFLAALNSYGEDHWASGTSRPVVVVSPHDAQWSATEIRRSAANGKAGGVALPLVPETLGSRTWDPIYAACTEAGLPLVIHYSGVEGNYLGAAALSGGAHGSAFARLTLMPHLAESSIASLTFEGAFARFPELQVLFSGFGFTWLPSLLWRIDREWRTFRHDVPWVTSPPSERVATNMWFTTYPIAEAAARSEWEPGLTDAHRRRLVFGSHAPFGGDTPAEIQGVLDEDWVRGLMANGAALVGAEVGAR</sequence>
<dbReference type="SUPFAM" id="SSF51556">
    <property type="entry name" value="Metallo-dependent hydrolases"/>
    <property type="match status" value="1"/>
</dbReference>
<dbReference type="Pfam" id="PF04909">
    <property type="entry name" value="Amidohydro_2"/>
    <property type="match status" value="1"/>
</dbReference>
<dbReference type="PANTHER" id="PTHR21240">
    <property type="entry name" value="2-AMINO-3-CARBOXYLMUCONATE-6-SEMIALDEHYDE DECARBOXYLASE"/>
    <property type="match status" value="1"/>
</dbReference>
<reference evidence="3" key="1">
    <citation type="submission" date="2017-12" db="EMBL/GenBank/DDBJ databases">
        <title>Sequencing the genomes of 1000 Actinobacteria strains.</title>
        <authorList>
            <person name="Klenk H.-P."/>
        </authorList>
    </citation>
    <scope>NUCLEOTIDE SEQUENCE [LARGE SCALE GENOMIC DNA]</scope>
    <source>
        <strain evidence="3">DSM 44228</strain>
    </source>
</reference>
<dbReference type="Gene3D" id="3.20.20.140">
    <property type="entry name" value="Metal-dependent hydrolases"/>
    <property type="match status" value="1"/>
</dbReference>
<protein>
    <submittedName>
        <fullName evidence="3">Amidohydrolase family protein</fullName>
    </submittedName>
</protein>
<dbReference type="STRING" id="994479.GCA_000194155_04789"/>
<comment type="caution">
    <text evidence="3">The sequence shown here is derived from an EMBL/GenBank/DDBJ whole genome shotgun (WGS) entry which is preliminary data.</text>
</comment>